<feature type="compositionally biased region" description="Polar residues" evidence="1">
    <location>
        <begin position="108"/>
        <end position="128"/>
    </location>
</feature>
<organism evidence="2 3">
    <name type="scientific">Mycena rosella</name>
    <name type="common">Pink bonnet</name>
    <name type="synonym">Agaricus rosellus</name>
    <dbReference type="NCBI Taxonomy" id="1033263"/>
    <lineage>
        <taxon>Eukaryota</taxon>
        <taxon>Fungi</taxon>
        <taxon>Dikarya</taxon>
        <taxon>Basidiomycota</taxon>
        <taxon>Agaricomycotina</taxon>
        <taxon>Agaricomycetes</taxon>
        <taxon>Agaricomycetidae</taxon>
        <taxon>Agaricales</taxon>
        <taxon>Marasmiineae</taxon>
        <taxon>Mycenaceae</taxon>
        <taxon>Mycena</taxon>
    </lineage>
</organism>
<evidence type="ECO:0000256" key="1">
    <source>
        <dbReference type="SAM" id="MobiDB-lite"/>
    </source>
</evidence>
<keyword evidence="3" id="KW-1185">Reference proteome</keyword>
<feature type="compositionally biased region" description="Basic and acidic residues" evidence="1">
    <location>
        <begin position="213"/>
        <end position="223"/>
    </location>
</feature>
<dbReference type="Proteomes" id="UP001221757">
    <property type="component" value="Unassembled WGS sequence"/>
</dbReference>
<protein>
    <submittedName>
        <fullName evidence="2">Uncharacterized protein</fullName>
    </submittedName>
</protein>
<sequence>MATQTNRTYSEFFSSGLRAMAGTSYRRSFSGCSLPAVPTAPNALKSSARYNVLRNLARRTRSSSSPTSSFMPSDDTTSSSTTRHRRRSSIVDISSRLFARMTHSVDSWSLTTDPSRQSDNDSCNSPSYEKNHPIIDPFDASPNSSSFFIDCVETPVFVPTSPPRRQRPQSFLLLGEPTKPLLRFPLRRERRNSVQSMPLPCQSRRSSLQYRPPSRDKYDRSWALEEEETPSPTWIEDVEEARDPAANIDWRQFHIDLLSEEQ</sequence>
<name>A0AAD7GF79_MYCRO</name>
<proteinExistence type="predicted"/>
<evidence type="ECO:0000313" key="2">
    <source>
        <dbReference type="EMBL" id="KAJ7692149.1"/>
    </source>
</evidence>
<evidence type="ECO:0000313" key="3">
    <source>
        <dbReference type="Proteomes" id="UP001221757"/>
    </source>
</evidence>
<accession>A0AAD7GF79</accession>
<dbReference type="EMBL" id="JARKIE010000054">
    <property type="protein sequence ID" value="KAJ7692149.1"/>
    <property type="molecule type" value="Genomic_DNA"/>
</dbReference>
<feature type="region of interest" description="Disordered" evidence="1">
    <location>
        <begin position="57"/>
        <end position="88"/>
    </location>
</feature>
<comment type="caution">
    <text evidence="2">The sequence shown here is derived from an EMBL/GenBank/DDBJ whole genome shotgun (WGS) entry which is preliminary data.</text>
</comment>
<dbReference type="AlphaFoldDB" id="A0AAD7GF79"/>
<gene>
    <name evidence="2" type="ORF">B0H17DRAFT_1200726</name>
</gene>
<reference evidence="2" key="1">
    <citation type="submission" date="2023-03" db="EMBL/GenBank/DDBJ databases">
        <title>Massive genome expansion in bonnet fungi (Mycena s.s.) driven by repeated elements and novel gene families across ecological guilds.</title>
        <authorList>
            <consortium name="Lawrence Berkeley National Laboratory"/>
            <person name="Harder C.B."/>
            <person name="Miyauchi S."/>
            <person name="Viragh M."/>
            <person name="Kuo A."/>
            <person name="Thoen E."/>
            <person name="Andreopoulos B."/>
            <person name="Lu D."/>
            <person name="Skrede I."/>
            <person name="Drula E."/>
            <person name="Henrissat B."/>
            <person name="Morin E."/>
            <person name="Kohler A."/>
            <person name="Barry K."/>
            <person name="LaButti K."/>
            <person name="Morin E."/>
            <person name="Salamov A."/>
            <person name="Lipzen A."/>
            <person name="Mereny Z."/>
            <person name="Hegedus B."/>
            <person name="Baldrian P."/>
            <person name="Stursova M."/>
            <person name="Weitz H."/>
            <person name="Taylor A."/>
            <person name="Grigoriev I.V."/>
            <person name="Nagy L.G."/>
            <person name="Martin F."/>
            <person name="Kauserud H."/>
        </authorList>
    </citation>
    <scope>NUCLEOTIDE SEQUENCE</scope>
    <source>
        <strain evidence="2">CBHHK067</strain>
    </source>
</reference>
<feature type="region of interest" description="Disordered" evidence="1">
    <location>
        <begin position="108"/>
        <end position="136"/>
    </location>
</feature>
<feature type="compositionally biased region" description="Low complexity" evidence="1">
    <location>
        <begin position="62"/>
        <end position="81"/>
    </location>
</feature>
<feature type="region of interest" description="Disordered" evidence="1">
    <location>
        <begin position="192"/>
        <end position="234"/>
    </location>
</feature>